<dbReference type="InterPro" id="IPR001810">
    <property type="entry name" value="F-box_dom"/>
</dbReference>
<gene>
    <name evidence="3" type="ORF">D9611_005165</name>
</gene>
<dbReference type="PROSITE" id="PS50181">
    <property type="entry name" value="FBOX"/>
    <property type="match status" value="1"/>
</dbReference>
<comment type="caution">
    <text evidence="3">The sequence shown here is derived from an EMBL/GenBank/DDBJ whole genome shotgun (WGS) entry which is preliminary data.</text>
</comment>
<proteinExistence type="predicted"/>
<dbReference type="OrthoDB" id="2322499at2759"/>
<sequence>MDELNSISTTDTRQLRERKKPRYDFDDSSSEDDSSGHLRRASRRKSSGPPSVRRNKRSGKLASFVSMPLDVLHEIFGHLHPYDLLRLTRTTKEFRRILLHKSSISTWKTSFEHVSNLPPCPPEMCEPAWANLAFSPHCHYCPANGIRHVEWKFRVRICSKCCSPQLIEAEYNDTLANVYYGIPGGLGTLGNDIDGGLATFCKLVPNREGKRYKRVFLRDQLVEFRDKLQSLNDPEDKAAYLESRLEWIQELNMHAANCEAWAHNQADDRVGELNKLRKDRRDAIVKKLEELGYKKDVQFRHTTQDIGREAFANKPQRLTERIWKNVKPMAIEYIENVRKLRLQAEHNDLVLARKRLACEYLKNYKNSRLPCTDIFPEPPDFCDFDPVRRIYNQPSEVVVDLSSFNVLNDTMPDLIKKWRKDVHSGIRNVFLKNMTASFAPGNFDLPEWTNDEVEVRRRMSLATTVFTCEQCSTRGLNGGPLDEWDMFGLPNLYDSEDEYFEFDDKPRSVMPMFYPQIMAHPCLTRFVLVNSYFLQELYESTASKPKRDPSIYLDNCLKQRRKWNGNHITLDKHASKVAEKIVTMAGLDPVLATTEDMDTLDARFKCHECTGLVTAVNPPPPSEDGMEEDDPDIVLADNPERYAVLSWRAAVKHQVDRHVQGINPGSMLLPAAERQPVISMDNLHLLDRNDPCWAAGKEKEALMQEEAATVWCCALCRDTPQEHEAPIELGRMKHHLKLKHKLDNPVLDRDYYKHFAAKDLMNVNECVPWVA</sequence>
<reference evidence="3 4" key="1">
    <citation type="journal article" date="2020" name="ISME J.">
        <title>Uncovering the hidden diversity of litter-decomposition mechanisms in mushroom-forming fungi.</title>
        <authorList>
            <person name="Floudas D."/>
            <person name="Bentzer J."/>
            <person name="Ahren D."/>
            <person name="Johansson T."/>
            <person name="Persson P."/>
            <person name="Tunlid A."/>
        </authorList>
    </citation>
    <scope>NUCLEOTIDE SEQUENCE [LARGE SCALE GENOMIC DNA]</scope>
    <source>
        <strain evidence="3 4">CBS 175.51</strain>
    </source>
</reference>
<dbReference type="Proteomes" id="UP000541558">
    <property type="component" value="Unassembled WGS sequence"/>
</dbReference>
<dbReference type="CDD" id="cd09917">
    <property type="entry name" value="F-box_SF"/>
    <property type="match status" value="1"/>
</dbReference>
<feature type="compositionally biased region" description="Polar residues" evidence="1">
    <location>
        <begin position="1"/>
        <end position="12"/>
    </location>
</feature>
<feature type="domain" description="F-box" evidence="2">
    <location>
        <begin position="61"/>
        <end position="110"/>
    </location>
</feature>
<evidence type="ECO:0000313" key="3">
    <source>
        <dbReference type="EMBL" id="KAF5332620.1"/>
    </source>
</evidence>
<evidence type="ECO:0000256" key="1">
    <source>
        <dbReference type="SAM" id="MobiDB-lite"/>
    </source>
</evidence>
<dbReference type="Pfam" id="PF12937">
    <property type="entry name" value="F-box-like"/>
    <property type="match status" value="1"/>
</dbReference>
<dbReference type="InterPro" id="IPR036047">
    <property type="entry name" value="F-box-like_dom_sf"/>
</dbReference>
<dbReference type="SMART" id="SM00256">
    <property type="entry name" value="FBOX"/>
    <property type="match status" value="1"/>
</dbReference>
<protein>
    <recommendedName>
        <fullName evidence="2">F-box domain-containing protein</fullName>
    </recommendedName>
</protein>
<dbReference type="EMBL" id="JAACJK010000110">
    <property type="protein sequence ID" value="KAF5332620.1"/>
    <property type="molecule type" value="Genomic_DNA"/>
</dbReference>
<feature type="compositionally biased region" description="Basic residues" evidence="1">
    <location>
        <begin position="37"/>
        <end position="46"/>
    </location>
</feature>
<dbReference type="SUPFAM" id="SSF81383">
    <property type="entry name" value="F-box domain"/>
    <property type="match status" value="1"/>
</dbReference>
<feature type="region of interest" description="Disordered" evidence="1">
    <location>
        <begin position="1"/>
        <end position="59"/>
    </location>
</feature>
<dbReference type="AlphaFoldDB" id="A0A8H5FD26"/>
<keyword evidence="4" id="KW-1185">Reference proteome</keyword>
<organism evidence="3 4">
    <name type="scientific">Ephemerocybe angulata</name>
    <dbReference type="NCBI Taxonomy" id="980116"/>
    <lineage>
        <taxon>Eukaryota</taxon>
        <taxon>Fungi</taxon>
        <taxon>Dikarya</taxon>
        <taxon>Basidiomycota</taxon>
        <taxon>Agaricomycotina</taxon>
        <taxon>Agaricomycetes</taxon>
        <taxon>Agaricomycetidae</taxon>
        <taxon>Agaricales</taxon>
        <taxon>Agaricineae</taxon>
        <taxon>Psathyrellaceae</taxon>
        <taxon>Ephemerocybe</taxon>
    </lineage>
</organism>
<accession>A0A8H5FD26</accession>
<evidence type="ECO:0000259" key="2">
    <source>
        <dbReference type="PROSITE" id="PS50181"/>
    </source>
</evidence>
<name>A0A8H5FD26_9AGAR</name>
<evidence type="ECO:0000313" key="4">
    <source>
        <dbReference type="Proteomes" id="UP000541558"/>
    </source>
</evidence>